<feature type="compositionally biased region" description="Low complexity" evidence="7">
    <location>
        <begin position="213"/>
        <end position="230"/>
    </location>
</feature>
<feature type="compositionally biased region" description="Pro residues" evidence="7">
    <location>
        <begin position="68"/>
        <end position="79"/>
    </location>
</feature>
<dbReference type="AlphaFoldDB" id="A0A238FM84"/>
<dbReference type="SMART" id="SM00485">
    <property type="entry name" value="XPGN"/>
    <property type="match status" value="1"/>
</dbReference>
<dbReference type="SMART" id="SM00484">
    <property type="entry name" value="XPGI"/>
    <property type="match status" value="1"/>
</dbReference>
<dbReference type="GO" id="GO:0005737">
    <property type="term" value="C:cytoplasm"/>
    <property type="evidence" value="ECO:0007669"/>
    <property type="project" value="TreeGrafter"/>
</dbReference>
<dbReference type="PRINTS" id="PR00853">
    <property type="entry name" value="XPGRADSUPER"/>
</dbReference>
<dbReference type="PANTHER" id="PTHR11081:SF9">
    <property type="entry name" value="FLAP ENDONUCLEASE 1"/>
    <property type="match status" value="1"/>
</dbReference>
<feature type="region of interest" description="Disordered" evidence="7">
    <location>
        <begin position="211"/>
        <end position="234"/>
    </location>
</feature>
<dbReference type="Gene3D" id="3.40.50.1010">
    <property type="entry name" value="5'-nuclease"/>
    <property type="match status" value="2"/>
</dbReference>
<evidence type="ECO:0000256" key="1">
    <source>
        <dbReference type="ARBA" id="ARBA00001946"/>
    </source>
</evidence>
<evidence type="ECO:0000256" key="5">
    <source>
        <dbReference type="ARBA" id="ARBA00022801"/>
    </source>
</evidence>
<dbReference type="InterPro" id="IPR006086">
    <property type="entry name" value="XPG-I_dom"/>
</dbReference>
<dbReference type="Proteomes" id="UP000198372">
    <property type="component" value="Unassembled WGS sequence"/>
</dbReference>
<dbReference type="STRING" id="269621.A0A238FM84"/>
<accession>A0A238FM84</accession>
<sequence>MYLAHDPFHTLTLAIPTPRGIKDLATTLSKHVPSSITPLRSLSLLQGQTVAIDASVLTSKLHFSRPTQPHPPSSQPVPIPDHSDGENLSRTRIVQGWYTFLRALCKAGIKPIVVFDGPTRVPAKAKENRRRVEARELQKDRSGVEWVRGERLRETLRGWTSVREEEWNEVRKRFRESVLSDFHDAQAEGEESSSVSHLTSDQLQIEPLDLRTHSTSTSQSSPLTTPTPLLDRTEPLPDAVLTTVLSLTELHARFQADTMNTIYSKNQTLVTEAERQWYDSILVNHDHDRIDADHEAQNASFRIYTEGLEMILRQSAELERSHRTRAEAVPWQASEDVLNLIRSLGVPYLKPSPTSPYEAEALCASLYHAQLVSLIISEDTDVIIYQAPLLRRVNSAGQDPSSEADGEYGSGKGMSVWDAEKAREGLGLRRDEMVDFALLCGSDFTERIPKLGPARALELIRNYGSIETILTSQSRYLPSDPSTYLLSVQAARQIFNDIPTLSPQDHLTLVGRDATLDDDPDEFLRRWGIKGGVLRFDGVAWPSVEEMNDREGEGEEWILWEEGEDDEVVGFGVEQTDWEMQDEEVEPEPEMREKVGVVAGKDTEDEMARLIDGLEIDDDMIVYSTF</sequence>
<reference evidence="11" key="1">
    <citation type="submission" date="2016-09" db="EMBL/GenBank/DDBJ databases">
        <authorList>
            <person name="Jeantristanb JTB J.-T."/>
            <person name="Ricardo R."/>
        </authorList>
    </citation>
    <scope>NUCLEOTIDE SEQUENCE [LARGE SCALE GENOMIC DNA]</scope>
</reference>
<evidence type="ECO:0000256" key="4">
    <source>
        <dbReference type="ARBA" id="ARBA00022759"/>
    </source>
</evidence>
<keyword evidence="5" id="KW-0378">Hydrolase</keyword>
<dbReference type="SUPFAM" id="SSF88723">
    <property type="entry name" value="PIN domain-like"/>
    <property type="match status" value="1"/>
</dbReference>
<keyword evidence="6" id="KW-0460">Magnesium</keyword>
<gene>
    <name evidence="10" type="ORF">BQ2448_6819</name>
</gene>
<name>A0A238FM84_9BASI</name>
<evidence type="ECO:0000256" key="3">
    <source>
        <dbReference type="ARBA" id="ARBA00022723"/>
    </source>
</evidence>
<dbReference type="GO" id="GO:0008409">
    <property type="term" value="F:5'-3' exonuclease activity"/>
    <property type="evidence" value="ECO:0007669"/>
    <property type="project" value="TreeGrafter"/>
</dbReference>
<dbReference type="InterPro" id="IPR029060">
    <property type="entry name" value="PIN-like_dom_sf"/>
</dbReference>
<evidence type="ECO:0000259" key="9">
    <source>
        <dbReference type="SMART" id="SM00485"/>
    </source>
</evidence>
<dbReference type="Pfam" id="PF00867">
    <property type="entry name" value="XPG_I"/>
    <property type="match status" value="1"/>
</dbReference>
<dbReference type="GO" id="GO:0046872">
    <property type="term" value="F:metal ion binding"/>
    <property type="evidence" value="ECO:0007669"/>
    <property type="project" value="UniProtKB-KW"/>
</dbReference>
<keyword evidence="3" id="KW-0479">Metal-binding</keyword>
<keyword evidence="11" id="KW-1185">Reference proteome</keyword>
<evidence type="ECO:0000256" key="6">
    <source>
        <dbReference type="ARBA" id="ARBA00022842"/>
    </source>
</evidence>
<evidence type="ECO:0000313" key="10">
    <source>
        <dbReference type="EMBL" id="SCV74387.1"/>
    </source>
</evidence>
<dbReference type="InterPro" id="IPR006084">
    <property type="entry name" value="XPG/Rad2"/>
</dbReference>
<dbReference type="InterPro" id="IPR036279">
    <property type="entry name" value="5-3_exonuclease_C_sf"/>
</dbReference>
<keyword evidence="2" id="KW-0540">Nuclease</keyword>
<dbReference type="SMART" id="SM00279">
    <property type="entry name" value="HhH2"/>
    <property type="match status" value="1"/>
</dbReference>
<dbReference type="GO" id="GO:0017108">
    <property type="term" value="F:5'-flap endonuclease activity"/>
    <property type="evidence" value="ECO:0007669"/>
    <property type="project" value="TreeGrafter"/>
</dbReference>
<dbReference type="GO" id="GO:0003677">
    <property type="term" value="F:DNA binding"/>
    <property type="evidence" value="ECO:0007669"/>
    <property type="project" value="InterPro"/>
</dbReference>
<dbReference type="GO" id="GO:0006281">
    <property type="term" value="P:DNA repair"/>
    <property type="evidence" value="ECO:0007669"/>
    <property type="project" value="UniProtKB-ARBA"/>
</dbReference>
<dbReference type="InterPro" id="IPR006085">
    <property type="entry name" value="XPG_DNA_repair_N"/>
</dbReference>
<dbReference type="InterPro" id="IPR008918">
    <property type="entry name" value="HhH2"/>
</dbReference>
<dbReference type="OrthoDB" id="31113at2759"/>
<proteinExistence type="predicted"/>
<protein>
    <submittedName>
        <fullName evidence="10">BQ2448_6819 protein</fullName>
    </submittedName>
</protein>
<dbReference type="Gene3D" id="1.10.150.20">
    <property type="entry name" value="5' to 3' exonuclease, C-terminal subdomain"/>
    <property type="match status" value="1"/>
</dbReference>
<feature type="region of interest" description="Disordered" evidence="7">
    <location>
        <begin position="62"/>
        <end position="86"/>
    </location>
</feature>
<feature type="domain" description="XPG-I" evidence="8">
    <location>
        <begin position="342"/>
        <end position="414"/>
    </location>
</feature>
<dbReference type="Pfam" id="PF00752">
    <property type="entry name" value="XPG_N"/>
    <property type="match status" value="1"/>
</dbReference>
<organism evidence="10 11">
    <name type="scientific">Microbotryum intermedium</name>
    <dbReference type="NCBI Taxonomy" id="269621"/>
    <lineage>
        <taxon>Eukaryota</taxon>
        <taxon>Fungi</taxon>
        <taxon>Dikarya</taxon>
        <taxon>Basidiomycota</taxon>
        <taxon>Pucciniomycotina</taxon>
        <taxon>Microbotryomycetes</taxon>
        <taxon>Microbotryales</taxon>
        <taxon>Microbotryaceae</taxon>
        <taxon>Microbotryum</taxon>
    </lineage>
</organism>
<feature type="domain" description="XPG N-terminal" evidence="9">
    <location>
        <begin position="20"/>
        <end position="138"/>
    </location>
</feature>
<dbReference type="SUPFAM" id="SSF47807">
    <property type="entry name" value="5' to 3' exonuclease, C-terminal subdomain"/>
    <property type="match status" value="1"/>
</dbReference>
<dbReference type="PANTHER" id="PTHR11081">
    <property type="entry name" value="FLAP ENDONUCLEASE FAMILY MEMBER"/>
    <property type="match status" value="1"/>
</dbReference>
<dbReference type="EMBL" id="FMSP01000020">
    <property type="protein sequence ID" value="SCV74387.1"/>
    <property type="molecule type" value="Genomic_DNA"/>
</dbReference>
<dbReference type="GO" id="GO:0005634">
    <property type="term" value="C:nucleus"/>
    <property type="evidence" value="ECO:0007669"/>
    <property type="project" value="TreeGrafter"/>
</dbReference>
<keyword evidence="4" id="KW-0255">Endonuclease</keyword>
<evidence type="ECO:0000313" key="11">
    <source>
        <dbReference type="Proteomes" id="UP000198372"/>
    </source>
</evidence>
<evidence type="ECO:0000259" key="8">
    <source>
        <dbReference type="SMART" id="SM00484"/>
    </source>
</evidence>
<evidence type="ECO:0000256" key="2">
    <source>
        <dbReference type="ARBA" id="ARBA00022722"/>
    </source>
</evidence>
<evidence type="ECO:0000256" key="7">
    <source>
        <dbReference type="SAM" id="MobiDB-lite"/>
    </source>
</evidence>
<comment type="cofactor">
    <cofactor evidence="1">
        <name>Mg(2+)</name>
        <dbReference type="ChEBI" id="CHEBI:18420"/>
    </cofactor>
</comment>